<proteinExistence type="predicted"/>
<feature type="compositionally biased region" description="Basic and acidic residues" evidence="1">
    <location>
        <begin position="56"/>
        <end position="80"/>
    </location>
</feature>
<feature type="compositionally biased region" description="Polar residues" evidence="1">
    <location>
        <begin position="41"/>
        <end position="54"/>
    </location>
</feature>
<organism evidence="2 3">
    <name type="scientific">Emergomyces pasteurianus Ep9510</name>
    <dbReference type="NCBI Taxonomy" id="1447872"/>
    <lineage>
        <taxon>Eukaryota</taxon>
        <taxon>Fungi</taxon>
        <taxon>Dikarya</taxon>
        <taxon>Ascomycota</taxon>
        <taxon>Pezizomycotina</taxon>
        <taxon>Eurotiomycetes</taxon>
        <taxon>Eurotiomycetidae</taxon>
        <taxon>Onygenales</taxon>
        <taxon>Ajellomycetaceae</taxon>
        <taxon>Emergomyces</taxon>
    </lineage>
</organism>
<gene>
    <name evidence="2" type="ORF">AJ78_02962</name>
</gene>
<dbReference type="Proteomes" id="UP000182235">
    <property type="component" value="Unassembled WGS sequence"/>
</dbReference>
<sequence length="80" mass="8563">MPIKPNNSASTGASASQSASSTSQQQPSQPQQTQPGTTPTLARSSNMTEQSGNGKLSKEDAERQYEERMEEEYAKREGGA</sequence>
<dbReference type="EMBL" id="LGRN01000087">
    <property type="protein sequence ID" value="OJD16925.1"/>
    <property type="molecule type" value="Genomic_DNA"/>
</dbReference>
<dbReference type="VEuPathDB" id="FungiDB:AJ78_02962"/>
<name>A0A1J9QNU5_9EURO</name>
<feature type="compositionally biased region" description="Low complexity" evidence="1">
    <location>
        <begin position="8"/>
        <end position="40"/>
    </location>
</feature>
<dbReference type="AlphaFoldDB" id="A0A1J9QNU5"/>
<accession>A0A1J9QNU5</accession>
<reference evidence="2 3" key="1">
    <citation type="submission" date="2015-07" db="EMBL/GenBank/DDBJ databases">
        <title>Emmonsia species relationships and genome sequence.</title>
        <authorList>
            <consortium name="The Broad Institute Genomics Platform"/>
            <person name="Cuomo C.A."/>
            <person name="Munoz J.F."/>
            <person name="Imamovic A."/>
            <person name="Priest M.E."/>
            <person name="Young S."/>
            <person name="Clay O.K."/>
            <person name="McEwen J.G."/>
        </authorList>
    </citation>
    <scope>NUCLEOTIDE SEQUENCE [LARGE SCALE GENOMIC DNA]</scope>
    <source>
        <strain evidence="2 3">UAMH 9510</strain>
    </source>
</reference>
<evidence type="ECO:0000313" key="3">
    <source>
        <dbReference type="Proteomes" id="UP000182235"/>
    </source>
</evidence>
<evidence type="ECO:0000313" key="2">
    <source>
        <dbReference type="EMBL" id="OJD16925.1"/>
    </source>
</evidence>
<feature type="region of interest" description="Disordered" evidence="1">
    <location>
        <begin position="1"/>
        <end position="80"/>
    </location>
</feature>
<protein>
    <submittedName>
        <fullName evidence="2">Uncharacterized protein</fullName>
    </submittedName>
</protein>
<keyword evidence="3" id="KW-1185">Reference proteome</keyword>
<comment type="caution">
    <text evidence="2">The sequence shown here is derived from an EMBL/GenBank/DDBJ whole genome shotgun (WGS) entry which is preliminary data.</text>
</comment>
<evidence type="ECO:0000256" key="1">
    <source>
        <dbReference type="SAM" id="MobiDB-lite"/>
    </source>
</evidence>